<keyword evidence="3" id="KW-0812">Transmembrane</keyword>
<dbReference type="InterPro" id="IPR023353">
    <property type="entry name" value="LemA-like_dom_sf"/>
</dbReference>
<keyword evidence="5" id="KW-0472">Membrane</keyword>
<protein>
    <submittedName>
        <fullName evidence="6">LemA family protein</fullName>
    </submittedName>
</protein>
<dbReference type="PANTHER" id="PTHR34478">
    <property type="entry name" value="PROTEIN LEMA"/>
    <property type="match status" value="1"/>
</dbReference>
<sequence length="185" mass="21070">MILIIIALLLLLIVVIVFLIAVYNSFVTKRNMVDEALSGIDIMLKKRYDLIPNLVETIKGYTTYEKETLLEIVSLRNQATTESNGDKKMKLDTNLSQAVTKIFALAEAYPDLKANTNFQSLQTDLATLETDIERSKRYYNGTVRDYNIATEKFPSNLIAGAFGFQKKIFLEINDTTQRETPKIQF</sequence>
<dbReference type="RefSeq" id="WP_011963812.1">
    <property type="nucleotide sequence ID" value="NC_009613.3"/>
</dbReference>
<evidence type="ECO:0000256" key="2">
    <source>
        <dbReference type="ARBA" id="ARBA00008854"/>
    </source>
</evidence>
<dbReference type="AlphaFoldDB" id="A6H096"/>
<comment type="similarity">
    <text evidence="2">Belongs to the LemA family.</text>
</comment>
<evidence type="ECO:0000256" key="3">
    <source>
        <dbReference type="ARBA" id="ARBA00022692"/>
    </source>
</evidence>
<dbReference type="InterPro" id="IPR007156">
    <property type="entry name" value="MamQ_LemA"/>
</dbReference>
<accession>A6H096</accession>
<dbReference type="Gene3D" id="1.20.1440.20">
    <property type="entry name" value="LemA-like domain"/>
    <property type="match status" value="1"/>
</dbReference>
<proteinExistence type="inferred from homology"/>
<evidence type="ECO:0000256" key="1">
    <source>
        <dbReference type="ARBA" id="ARBA00004167"/>
    </source>
</evidence>
<dbReference type="Pfam" id="PF04011">
    <property type="entry name" value="LemA"/>
    <property type="match status" value="1"/>
</dbReference>
<dbReference type="SUPFAM" id="SSF140478">
    <property type="entry name" value="LemA-like"/>
    <property type="match status" value="1"/>
</dbReference>
<dbReference type="GO" id="GO:0016020">
    <property type="term" value="C:membrane"/>
    <property type="evidence" value="ECO:0007669"/>
    <property type="project" value="UniProtKB-SubCell"/>
</dbReference>
<dbReference type="PANTHER" id="PTHR34478:SF1">
    <property type="entry name" value="PROTEIN LEMA"/>
    <property type="match status" value="1"/>
</dbReference>
<keyword evidence="7" id="KW-1185">Reference proteome</keyword>
<dbReference type="eggNOG" id="COG1704">
    <property type="taxonomic scope" value="Bacteria"/>
</dbReference>
<organism evidence="6 7">
    <name type="scientific">Flavobacterium psychrophilum (strain ATCC 49511 / DSM 21280 / CIP 103535 / JIP02/86)</name>
    <dbReference type="NCBI Taxonomy" id="402612"/>
    <lineage>
        <taxon>Bacteria</taxon>
        <taxon>Pseudomonadati</taxon>
        <taxon>Bacteroidota</taxon>
        <taxon>Flavobacteriia</taxon>
        <taxon>Flavobacteriales</taxon>
        <taxon>Flavobacteriaceae</taxon>
        <taxon>Flavobacterium</taxon>
    </lineage>
</organism>
<gene>
    <name evidence="6" type="ordered locus">FP1702</name>
</gene>
<dbReference type="EnsemblBacteria" id="CAL43769">
    <property type="protein sequence ID" value="CAL43769"/>
    <property type="gene ID" value="FP1702"/>
</dbReference>
<dbReference type="KEGG" id="fps:FP1702"/>
<dbReference type="OrthoDB" id="9804152at2"/>
<reference evidence="6 7" key="1">
    <citation type="journal article" date="2007" name="Nat. Biotechnol.">
        <title>Complete genome sequence of the fish pathogen Flavobacterium psychrophilum.</title>
        <authorList>
            <person name="Duchaud E."/>
            <person name="Boussaha M."/>
            <person name="Loux V."/>
            <person name="Bernardet J.F."/>
            <person name="Michel C."/>
            <person name="Kerouault B."/>
            <person name="Mondot S."/>
            <person name="Nicolas P."/>
            <person name="Bossy R."/>
            <person name="Caron C."/>
            <person name="Bessieres P."/>
            <person name="Gibrat J.F."/>
            <person name="Claverol S."/>
            <person name="Dumetz F."/>
            <person name="Le Henaff M."/>
            <person name="Benmansour A."/>
        </authorList>
    </citation>
    <scope>NUCLEOTIDE SEQUENCE [LARGE SCALE GENOMIC DNA]</scope>
    <source>
        <strain evidence="7">ATCC 49511 / DSM 21280 / CIP 103535 / JIP02/86</strain>
    </source>
</reference>
<dbReference type="Proteomes" id="UP000006394">
    <property type="component" value="Chromosome"/>
</dbReference>
<dbReference type="PATRIC" id="fig|402612.5.peg.1717"/>
<dbReference type="EMBL" id="AM398681">
    <property type="protein sequence ID" value="CAL43769.1"/>
    <property type="molecule type" value="Genomic_DNA"/>
</dbReference>
<evidence type="ECO:0000256" key="4">
    <source>
        <dbReference type="ARBA" id="ARBA00022989"/>
    </source>
</evidence>
<dbReference type="STRING" id="402612.FP1702"/>
<comment type="subcellular location">
    <subcellularLocation>
        <location evidence="1">Membrane</location>
        <topology evidence="1">Single-pass membrane protein</topology>
    </subcellularLocation>
</comment>
<name>A6H096_FLAPJ</name>
<keyword evidence="4" id="KW-1133">Transmembrane helix</keyword>
<evidence type="ECO:0000313" key="7">
    <source>
        <dbReference type="Proteomes" id="UP000006394"/>
    </source>
</evidence>
<evidence type="ECO:0000313" key="6">
    <source>
        <dbReference type="EMBL" id="CAL43769.1"/>
    </source>
</evidence>
<dbReference type="HOGENOM" id="CLU_056714_0_1_10"/>
<evidence type="ECO:0000256" key="5">
    <source>
        <dbReference type="ARBA" id="ARBA00023136"/>
    </source>
</evidence>
<dbReference type="GeneID" id="66552111"/>